<accession>A0A835TAZ7</accession>
<name>A0A835TAZ7_CHLIN</name>
<dbReference type="EMBL" id="JAEHOC010000005">
    <property type="protein sequence ID" value="KAG2441848.1"/>
    <property type="molecule type" value="Genomic_DNA"/>
</dbReference>
<feature type="signal peptide" evidence="3">
    <location>
        <begin position="1"/>
        <end position="27"/>
    </location>
</feature>
<evidence type="ECO:0000256" key="1">
    <source>
        <dbReference type="ARBA" id="ARBA00022729"/>
    </source>
</evidence>
<organism evidence="5 6">
    <name type="scientific">Chlamydomonas incerta</name>
    <dbReference type="NCBI Taxonomy" id="51695"/>
    <lineage>
        <taxon>Eukaryota</taxon>
        <taxon>Viridiplantae</taxon>
        <taxon>Chlorophyta</taxon>
        <taxon>core chlorophytes</taxon>
        <taxon>Chlorophyceae</taxon>
        <taxon>CS clade</taxon>
        <taxon>Chlamydomonadales</taxon>
        <taxon>Chlamydomonadaceae</taxon>
        <taxon>Chlamydomonas</taxon>
    </lineage>
</organism>
<protein>
    <recommendedName>
        <fullName evidence="4">Peptidase S1 domain-containing protein</fullName>
    </recommendedName>
</protein>
<dbReference type="Pfam" id="PF00089">
    <property type="entry name" value="Trypsin"/>
    <property type="match status" value="1"/>
</dbReference>
<dbReference type="OrthoDB" id="551340at2759"/>
<gene>
    <name evidence="5" type="ORF">HXX76_003456</name>
</gene>
<feature type="compositionally biased region" description="Polar residues" evidence="2">
    <location>
        <begin position="242"/>
        <end position="252"/>
    </location>
</feature>
<dbReference type="PANTHER" id="PTHR15462">
    <property type="entry name" value="SERINE PROTEASE"/>
    <property type="match status" value="1"/>
</dbReference>
<feature type="compositionally biased region" description="Pro residues" evidence="2">
    <location>
        <begin position="589"/>
        <end position="602"/>
    </location>
</feature>
<keyword evidence="6" id="KW-1185">Reference proteome</keyword>
<dbReference type="InterPro" id="IPR001254">
    <property type="entry name" value="Trypsin_dom"/>
</dbReference>
<dbReference type="GO" id="GO:0004252">
    <property type="term" value="F:serine-type endopeptidase activity"/>
    <property type="evidence" value="ECO:0007669"/>
    <property type="project" value="InterPro"/>
</dbReference>
<proteinExistence type="predicted"/>
<comment type="caution">
    <text evidence="5">The sequence shown here is derived from an EMBL/GenBank/DDBJ whole genome shotgun (WGS) entry which is preliminary data.</text>
</comment>
<dbReference type="SUPFAM" id="SSF50494">
    <property type="entry name" value="Trypsin-like serine proteases"/>
    <property type="match status" value="1"/>
</dbReference>
<feature type="compositionally biased region" description="Basic residues" evidence="2">
    <location>
        <begin position="604"/>
        <end position="623"/>
    </location>
</feature>
<dbReference type="InterPro" id="IPR043504">
    <property type="entry name" value="Peptidase_S1_PA_chymotrypsin"/>
</dbReference>
<keyword evidence="1 3" id="KW-0732">Signal</keyword>
<dbReference type="Proteomes" id="UP000650467">
    <property type="component" value="Unassembled WGS sequence"/>
</dbReference>
<evidence type="ECO:0000256" key="3">
    <source>
        <dbReference type="SAM" id="SignalP"/>
    </source>
</evidence>
<evidence type="ECO:0000259" key="4">
    <source>
        <dbReference type="Pfam" id="PF00089"/>
    </source>
</evidence>
<evidence type="ECO:0000256" key="2">
    <source>
        <dbReference type="SAM" id="MobiDB-lite"/>
    </source>
</evidence>
<feature type="region of interest" description="Disordered" evidence="2">
    <location>
        <begin position="242"/>
        <end position="277"/>
    </location>
</feature>
<evidence type="ECO:0000313" key="6">
    <source>
        <dbReference type="Proteomes" id="UP000650467"/>
    </source>
</evidence>
<reference evidence="5" key="1">
    <citation type="journal article" date="2020" name="bioRxiv">
        <title>Comparative genomics of Chlamydomonas.</title>
        <authorList>
            <person name="Craig R.J."/>
            <person name="Hasan A.R."/>
            <person name="Ness R.W."/>
            <person name="Keightley P.D."/>
        </authorList>
    </citation>
    <scope>NUCLEOTIDE SEQUENCE</scope>
    <source>
        <strain evidence="5">SAG 7.73</strain>
    </source>
</reference>
<dbReference type="PANTHER" id="PTHR15462:SF8">
    <property type="entry name" value="SERINE PROTEASE"/>
    <property type="match status" value="1"/>
</dbReference>
<feature type="region of interest" description="Disordered" evidence="2">
    <location>
        <begin position="290"/>
        <end position="312"/>
    </location>
</feature>
<feature type="compositionally biased region" description="Acidic residues" evidence="2">
    <location>
        <begin position="299"/>
        <end position="308"/>
    </location>
</feature>
<feature type="chain" id="PRO_5032699323" description="Peptidase S1 domain-containing protein" evidence="3">
    <location>
        <begin position="28"/>
        <end position="623"/>
    </location>
</feature>
<dbReference type="AlphaFoldDB" id="A0A835TAZ7"/>
<feature type="region of interest" description="Disordered" evidence="2">
    <location>
        <begin position="586"/>
        <end position="623"/>
    </location>
</feature>
<evidence type="ECO:0000313" key="5">
    <source>
        <dbReference type="EMBL" id="KAG2441848.1"/>
    </source>
</evidence>
<dbReference type="InterPro" id="IPR009003">
    <property type="entry name" value="Peptidase_S1_PA"/>
</dbReference>
<dbReference type="Gene3D" id="2.40.10.10">
    <property type="entry name" value="Trypsin-like serine proteases"/>
    <property type="match status" value="2"/>
</dbReference>
<dbReference type="InterPro" id="IPR050966">
    <property type="entry name" value="Glutamyl_endopeptidase"/>
</dbReference>
<feature type="domain" description="Peptidase S1" evidence="4">
    <location>
        <begin position="381"/>
        <end position="503"/>
    </location>
</feature>
<dbReference type="GO" id="GO:0006508">
    <property type="term" value="P:proteolysis"/>
    <property type="evidence" value="ECO:0007669"/>
    <property type="project" value="InterPro"/>
</dbReference>
<sequence>MASPQPGPSLVCTLFLTILIASTAVSAVASAAAGAHARQARALLVDGTLTASPAAAPQQAALPACSSCPLTRQPVCTKSGLQLQNACLARCQGIAASEVLCRGLSSSAAPAPGAATQRRRQHSEGDAAVADNAAARAMEVDSSVDMVSMRRFRAEGFVMVAARPPAEFTAAGQAAGTVRRSMQGGSAFNPLPTPLLQVSPPGLANRDIPANAATPDVITEYRITPDGQAFARKFTDDDMASYRSQRGRNSAAGSDANRGAASEGSTPAAAPAAAPAKRRELEVVATAAAQHAVPRHEDGEVEELEEESEHSPDMNDVYVEDESYGDGEEAAAEVEDAAVDVRAAALQERRRRLSYVIPSRDDRAEETTDVYPGRASGRFTYRNPSNNLYYWCSGTLISNNAVLLAAHCVVDVKRSPILWMDTFSFAPGARSGINPYGTATVKFVQYSSLYTNSTPGNDLAVAILNTQPGDLTGWLSYGYDCIAQVLQVNTSGFPSDKVTGTRWRANCTTDNVNPCNLNATTGLVNRCDIVGGQSGAAIFSSSSSTGPRARFVVAYEATNSTAQWNGAAVINQNTFPFIDNLVKTYKVNSPPPPPPRPPPPPSSKKGRRLLRQSRLRRRSTKRR</sequence>